<dbReference type="PANTHER" id="PTHR38451">
    <property type="entry name" value="TRNA (ADENINE(22)-N(1))-METHYLTRANSFERASE"/>
    <property type="match status" value="1"/>
</dbReference>
<dbReference type="GO" id="GO:0160105">
    <property type="term" value="F:tRNA (adenine(22)-N1)-methyltransferase activity"/>
    <property type="evidence" value="ECO:0007669"/>
    <property type="project" value="InterPro"/>
</dbReference>
<dbReference type="Pfam" id="PF04816">
    <property type="entry name" value="TrmK"/>
    <property type="match status" value="1"/>
</dbReference>
<keyword evidence="2" id="KW-1185">Reference proteome</keyword>
<dbReference type="PANTHER" id="PTHR38451:SF1">
    <property type="entry name" value="TRNA (ADENINE(22)-N(1))-METHYLTRANSFERASE"/>
    <property type="match status" value="1"/>
</dbReference>
<evidence type="ECO:0000313" key="2">
    <source>
        <dbReference type="Proteomes" id="UP000515679"/>
    </source>
</evidence>
<reference evidence="1 2" key="1">
    <citation type="submission" date="2019-07" db="EMBL/GenBank/DDBJ databases">
        <authorList>
            <person name="Kim J.K."/>
            <person name="Cheong H.-M."/>
            <person name="Choi Y."/>
            <person name="Hwang K.J."/>
            <person name="Lee S."/>
            <person name="Choi C."/>
        </authorList>
    </citation>
    <scope>NUCLEOTIDE SEQUENCE [LARGE SCALE GENOMIC DNA]</scope>
    <source>
        <strain evidence="1 2">KS 22</strain>
    </source>
</reference>
<dbReference type="AlphaFoldDB" id="A0A7G5BTY2"/>
<sequence>MDSVGNHNQDRNHGRSIVPITQTMDGMGCLKMKELKGNGAGLKLSRRLSALAEWVPQGARFADIGTDHALLPVYLAQQGQISYAVAGDVHAGPVEAAKRQVSEAGLEEVVSVRLGDGMSVLSPGEVDTVTIAGMGGSLMARILDQAGDRLNGVRTLVLSPHVAEDAVRRWLVKHHFVLDREMLLEEDGIIYTLMRAVRSSDPSEAKESHARLYDEKTLAPAIAKISSALMYDMGPLLLRHPTEQFLRKWEEEIAKRERVILQLKHATAPEAAEKAREWEEDVREIREVLSCLPVEKRSSN</sequence>
<dbReference type="InterPro" id="IPR006901">
    <property type="entry name" value="TrmK"/>
</dbReference>
<keyword evidence="1" id="KW-0489">Methyltransferase</keyword>
<dbReference type="Proteomes" id="UP000515679">
    <property type="component" value="Chromosome"/>
</dbReference>
<dbReference type="Gene3D" id="3.40.50.150">
    <property type="entry name" value="Vaccinia Virus protein VP39"/>
    <property type="match status" value="1"/>
</dbReference>
<protein>
    <submittedName>
        <fullName evidence="1">SAM-dependent methyltransferase</fullName>
    </submittedName>
</protein>
<organism evidence="1 2">
    <name type="scientific">Cohnella cholangitidis</name>
    <dbReference type="NCBI Taxonomy" id="2598458"/>
    <lineage>
        <taxon>Bacteria</taxon>
        <taxon>Bacillati</taxon>
        <taxon>Bacillota</taxon>
        <taxon>Bacilli</taxon>
        <taxon>Bacillales</taxon>
        <taxon>Paenibacillaceae</taxon>
        <taxon>Cohnella</taxon>
    </lineage>
</organism>
<dbReference type="GO" id="GO:0032259">
    <property type="term" value="P:methylation"/>
    <property type="evidence" value="ECO:0007669"/>
    <property type="project" value="UniProtKB-KW"/>
</dbReference>
<dbReference type="KEGG" id="cchl:FPL14_03775"/>
<gene>
    <name evidence="1" type="ORF">FPL14_03775</name>
</gene>
<name>A0A7G5BTY2_9BACL</name>
<evidence type="ECO:0000313" key="1">
    <source>
        <dbReference type="EMBL" id="QMV40416.1"/>
    </source>
</evidence>
<accession>A0A7G5BTY2</accession>
<proteinExistence type="predicted"/>
<dbReference type="InterPro" id="IPR029063">
    <property type="entry name" value="SAM-dependent_MTases_sf"/>
</dbReference>
<keyword evidence="1" id="KW-0808">Transferase</keyword>
<dbReference type="SUPFAM" id="SSF53335">
    <property type="entry name" value="S-adenosyl-L-methionine-dependent methyltransferases"/>
    <property type="match status" value="1"/>
</dbReference>
<dbReference type="Gene3D" id="1.10.287.1890">
    <property type="match status" value="1"/>
</dbReference>
<dbReference type="EMBL" id="CP041969">
    <property type="protein sequence ID" value="QMV40416.1"/>
    <property type="molecule type" value="Genomic_DNA"/>
</dbReference>